<protein>
    <submittedName>
        <fullName evidence="2">(diamondback moth) hypothetical protein</fullName>
    </submittedName>
</protein>
<accession>A0A8S4E1H2</accession>
<comment type="caution">
    <text evidence="2">The sequence shown here is derived from an EMBL/GenBank/DDBJ whole genome shotgun (WGS) entry which is preliminary data.</text>
</comment>
<evidence type="ECO:0000256" key="1">
    <source>
        <dbReference type="SAM" id="SignalP"/>
    </source>
</evidence>
<organism evidence="2 3">
    <name type="scientific">Plutella xylostella</name>
    <name type="common">Diamondback moth</name>
    <name type="synonym">Plutella maculipennis</name>
    <dbReference type="NCBI Taxonomy" id="51655"/>
    <lineage>
        <taxon>Eukaryota</taxon>
        <taxon>Metazoa</taxon>
        <taxon>Ecdysozoa</taxon>
        <taxon>Arthropoda</taxon>
        <taxon>Hexapoda</taxon>
        <taxon>Insecta</taxon>
        <taxon>Pterygota</taxon>
        <taxon>Neoptera</taxon>
        <taxon>Endopterygota</taxon>
        <taxon>Lepidoptera</taxon>
        <taxon>Glossata</taxon>
        <taxon>Ditrysia</taxon>
        <taxon>Yponomeutoidea</taxon>
        <taxon>Plutellidae</taxon>
        <taxon>Plutella</taxon>
    </lineage>
</organism>
<evidence type="ECO:0000313" key="2">
    <source>
        <dbReference type="EMBL" id="CAG9107652.1"/>
    </source>
</evidence>
<name>A0A8S4E1H2_PLUXY</name>
<dbReference type="EMBL" id="CAJHNJ030000010">
    <property type="protein sequence ID" value="CAG9107652.1"/>
    <property type="molecule type" value="Genomic_DNA"/>
</dbReference>
<gene>
    <name evidence="2" type="ORF">PLXY2_LOCUS4028</name>
</gene>
<keyword evidence="3" id="KW-1185">Reference proteome</keyword>
<sequence length="163" mass="16452">MSALQVFLCDLCILLVIGFNFTTAEEAPRVNTTAGATTPATGNCSCGGFTSEHPGAGDSPIISQQPGLTVAEDAAGEATCKALCVALATATKAKGPEILCNRLKTADELKLSAFFKVGSRPWLYAGMTAEAPLCCEAGKVKVCASAVALNATTVGVTPPAAAV</sequence>
<reference evidence="2" key="1">
    <citation type="submission" date="2020-11" db="EMBL/GenBank/DDBJ databases">
        <authorList>
            <person name="Whiteford S."/>
        </authorList>
    </citation>
    <scope>NUCLEOTIDE SEQUENCE</scope>
</reference>
<evidence type="ECO:0000313" key="3">
    <source>
        <dbReference type="Proteomes" id="UP000653454"/>
    </source>
</evidence>
<dbReference type="AlphaFoldDB" id="A0A8S4E1H2"/>
<feature type="chain" id="PRO_5035903885" evidence="1">
    <location>
        <begin position="25"/>
        <end position="163"/>
    </location>
</feature>
<keyword evidence="1" id="KW-0732">Signal</keyword>
<proteinExistence type="predicted"/>
<dbReference type="Proteomes" id="UP000653454">
    <property type="component" value="Unassembled WGS sequence"/>
</dbReference>
<feature type="signal peptide" evidence="1">
    <location>
        <begin position="1"/>
        <end position="24"/>
    </location>
</feature>